<evidence type="ECO:0000256" key="1">
    <source>
        <dbReference type="PIRSR" id="PIRSR610708-1"/>
    </source>
</evidence>
<proteinExistence type="predicted"/>
<dbReference type="GO" id="GO:0009223">
    <property type="term" value="P:pyrimidine deoxyribonucleotide catabolic process"/>
    <property type="evidence" value="ECO:0007669"/>
    <property type="project" value="TreeGrafter"/>
</dbReference>
<dbReference type="Gene3D" id="3.40.50.1000">
    <property type="entry name" value="HAD superfamily/HAD-like"/>
    <property type="match status" value="1"/>
</dbReference>
<evidence type="ECO:0008006" key="4">
    <source>
        <dbReference type="Google" id="ProtNLM"/>
    </source>
</evidence>
<dbReference type="EMBL" id="KU873925">
    <property type="protein sequence ID" value="AND75010.1"/>
    <property type="molecule type" value="Genomic_DNA"/>
</dbReference>
<protein>
    <recommendedName>
        <fullName evidence="4">Nucleotidase</fullName>
    </recommendedName>
</protein>
<feature type="active site" description="Nucleophile" evidence="1">
    <location>
        <position position="7"/>
    </location>
</feature>
<dbReference type="Proteomes" id="UP000225821">
    <property type="component" value="Segment"/>
</dbReference>
<dbReference type="InterPro" id="IPR036412">
    <property type="entry name" value="HAD-like_sf"/>
</dbReference>
<dbReference type="OrthoDB" id="6988at10239"/>
<evidence type="ECO:0000313" key="3">
    <source>
        <dbReference type="Proteomes" id="UP000225821"/>
    </source>
</evidence>
<accession>A0A1S5R629</accession>
<dbReference type="InterPro" id="IPR023214">
    <property type="entry name" value="HAD_sf"/>
</dbReference>
<organism evidence="2 3">
    <name type="scientific">Pseudomonas phage pf16</name>
    <dbReference type="NCBI Taxonomy" id="1815630"/>
    <lineage>
        <taxon>Viruses</taxon>
        <taxon>Duplodnaviria</taxon>
        <taxon>Heunggongvirae</taxon>
        <taxon>Uroviricota</taxon>
        <taxon>Caudoviricetes</taxon>
        <taxon>Chakrabartyvirus</taxon>
        <taxon>Chakrabartyvirus pf16</taxon>
    </lineage>
</organism>
<evidence type="ECO:0000313" key="2">
    <source>
        <dbReference type="EMBL" id="AND75010.1"/>
    </source>
</evidence>
<dbReference type="PANTHER" id="PTHR16504">
    <property type="entry name" value="5'(3')-DEOXYRIBONUCLEOTIDASE"/>
    <property type="match status" value="1"/>
</dbReference>
<dbReference type="GO" id="GO:0008253">
    <property type="term" value="F:5'-nucleotidase activity"/>
    <property type="evidence" value="ECO:0007669"/>
    <property type="project" value="InterPro"/>
</dbReference>
<dbReference type="SUPFAM" id="SSF56784">
    <property type="entry name" value="HAD-like"/>
    <property type="match status" value="1"/>
</dbReference>
<dbReference type="InterPro" id="IPR010708">
    <property type="entry name" value="5'(3')-deoxyribonucleotidase"/>
</dbReference>
<name>A0A1S5R629_9CAUD</name>
<dbReference type="Pfam" id="PF06941">
    <property type="entry name" value="NT5C"/>
    <property type="match status" value="1"/>
</dbReference>
<sequence length="195" mass="22384">MAIIGVDVDLTVVDSDSGLFEHCNMLSGLNLNHEIVTERMGHVPYDFSKIYPELTDAQIMRYWGQRDLYDFMEPKEGAVEVLRQLSKQHHIVFVTILTGDHYDSKRHFLDRHFPFADALVCTKQKDFARIDMLVDDRVENLNACAKVGIAPILFESAYAQTVEPVFLLSTIKSWNHLLDDPRGVYNSLLSRRRVA</sequence>
<reference evidence="2 3" key="1">
    <citation type="submission" date="2016-03" db="EMBL/GenBank/DDBJ databases">
        <title>Characterisation of pf16 and phiPMW: Two novel phages infecting Pseudomonas putida PpG1.</title>
        <authorList>
            <person name="Magill D.J."/>
            <person name="Krylov V.N."/>
            <person name="Shaburova O.V."/>
            <person name="Allen C.C.R."/>
            <person name="McGrath J.W."/>
            <person name="Quinn J.P."/>
            <person name="Kulakov L.A."/>
        </authorList>
    </citation>
    <scope>NUCLEOTIDE SEQUENCE [LARGE SCALE GENOMIC DNA]</scope>
</reference>
<feature type="active site" description="Proton donor" evidence="1">
    <location>
        <position position="9"/>
    </location>
</feature>
<dbReference type="PANTHER" id="PTHR16504:SF4">
    <property type="entry name" value="5'(3')-DEOXYRIBONUCLEOTIDASE"/>
    <property type="match status" value="1"/>
</dbReference>
<gene>
    <name evidence="2" type="ORF">pf16_87</name>
</gene>
<keyword evidence="3" id="KW-1185">Reference proteome</keyword>